<dbReference type="InterPro" id="IPR000225">
    <property type="entry name" value="Armadillo"/>
</dbReference>
<dbReference type="CDD" id="cd06257">
    <property type="entry name" value="DnaJ"/>
    <property type="match status" value="1"/>
</dbReference>
<dbReference type="GO" id="GO:2000641">
    <property type="term" value="P:regulation of early endosome to late endosome transport"/>
    <property type="evidence" value="ECO:0007669"/>
    <property type="project" value="InterPro"/>
</dbReference>
<keyword evidence="2" id="KW-1133">Transmembrane helix</keyword>
<dbReference type="FunFam" id="1.10.287.110:FF:000007">
    <property type="entry name" value="DnaJ (Hsp40) homolog, subfamily C, member 13"/>
    <property type="match status" value="1"/>
</dbReference>
<dbReference type="Pfam" id="PF00226">
    <property type="entry name" value="DnaJ"/>
    <property type="match status" value="1"/>
</dbReference>
<dbReference type="InterPro" id="IPR036869">
    <property type="entry name" value="J_dom_sf"/>
</dbReference>
<dbReference type="RefSeq" id="XP_030829562.1">
    <property type="nucleotide sequence ID" value="XM_030973702.1"/>
</dbReference>
<dbReference type="Pfam" id="PF14237">
    <property type="entry name" value="GYF_2"/>
    <property type="match status" value="1"/>
</dbReference>
<dbReference type="RefSeq" id="XP_030829560.1">
    <property type="nucleotide sequence ID" value="XM_030973700.1"/>
</dbReference>
<dbReference type="FunFam" id="1.25.10.10:FF:000072">
    <property type="entry name" value="dnaJ homolog subfamily C member 13 isoform X2"/>
    <property type="match status" value="1"/>
</dbReference>
<organism evidence="4 5">
    <name type="scientific">Strongylocentrotus purpuratus</name>
    <name type="common">Purple sea urchin</name>
    <dbReference type="NCBI Taxonomy" id="7668"/>
    <lineage>
        <taxon>Eukaryota</taxon>
        <taxon>Metazoa</taxon>
        <taxon>Echinodermata</taxon>
        <taxon>Eleutherozoa</taxon>
        <taxon>Echinozoa</taxon>
        <taxon>Echinoidea</taxon>
        <taxon>Euechinoidea</taxon>
        <taxon>Echinacea</taxon>
        <taxon>Camarodonta</taxon>
        <taxon>Echinidea</taxon>
        <taxon>Strongylocentrotidae</taxon>
        <taxon>Strongylocentrotus</taxon>
    </lineage>
</organism>
<evidence type="ECO:0000256" key="2">
    <source>
        <dbReference type="SAM" id="Phobius"/>
    </source>
</evidence>
<protein>
    <recommendedName>
        <fullName evidence="3">J domain-containing protein</fullName>
    </recommendedName>
</protein>
<dbReference type="InParanoid" id="A0A7M7N0Z6"/>
<accession>A0A7M7N0Z6</accession>
<dbReference type="GO" id="GO:0007032">
    <property type="term" value="P:endosome organization"/>
    <property type="evidence" value="ECO:0007669"/>
    <property type="project" value="InterPro"/>
</dbReference>
<keyword evidence="5" id="KW-1185">Reference proteome</keyword>
<dbReference type="Proteomes" id="UP000007110">
    <property type="component" value="Unassembled WGS sequence"/>
</dbReference>
<dbReference type="SUPFAM" id="SSF55277">
    <property type="entry name" value="GYF domain"/>
    <property type="match status" value="1"/>
</dbReference>
<dbReference type="KEGG" id="spu:576810"/>
<dbReference type="InterPro" id="IPR044978">
    <property type="entry name" value="GRV2/DNAJC13"/>
</dbReference>
<dbReference type="InterPro" id="IPR035445">
    <property type="entry name" value="GYF-like_dom_sf"/>
</dbReference>
<dbReference type="EnsemblMetazoa" id="XM_030973702">
    <property type="protein sequence ID" value="XP_030829562"/>
    <property type="gene ID" value="LOC576810"/>
</dbReference>
<dbReference type="SMART" id="SM00185">
    <property type="entry name" value="ARM"/>
    <property type="match status" value="5"/>
</dbReference>
<dbReference type="EnsemblMetazoa" id="XM_030973699">
    <property type="protein sequence ID" value="XP_030829559"/>
    <property type="gene ID" value="LOC576810"/>
</dbReference>
<sequence>MAMRENKDVASYYTTKHSWRGKYKRVFSVGSHGVTTYNPSTMEVTNQWAYSDFYGIAPNTKAQLNNEFTITIKKGGKKGETMRFSTEHRADIITEALKFRSQFGGGKQGVEQRYNAYKHHWSDARRSVVLEVTPCSIDQKDPTSGRVICSYYYKDIEGFTQVTGYPGGFAIAHGGFSRLHLFATEQKDQLIKQSTEFAANYTGVILRIRKEPISLEQFTNNRLGKYNGDEALTSLAEFGVQKWTPRHNEPQRRVLCLTETCIVERDPGSYSVITVKPLCDIFAIIRSQDNPQMFFLEYVKGQVRKYTSTDRDNLIAGVLDGVRASGNRDVCVKMTFTDRGQRQQPLYVPVDEDVESHHLRFLAVPYNNNFDEAVMRFNNNISYSGLLHAVTQDGFFAENKEKLINGALMALLAHEGDPMTMQAEILESHIQALRRLVASKAGFGAFTKLPKFRERVGIRVVKALKRQDDGVTHAAIDMLCALMQPMHDDYELRTEQLNKSSLLSSKSFLESLLDLFAQHVLRGTGALVIVSLLDFLTFGLCAPYSETTDGTLFDQLLELVAKQGRVLYRLFQHPSMTVVKGAGLVMKAIIEEGDAEIAAKMQELALAEGALPKHLHVAMFTGSTDTRMLTNRQLSRHLVGLWITGNPTAMALLKRIMPAGLLLALDSEDKVPEKERDMINIRDNLKMALDQSGQSKSNLQWHQIENVLLHWRQRIGLQNKKQTTKQDPNMKPIVLRKRRQRIKSEANWQLFYYQFGRDHAQPNLIWNYKTREELRQSLENEMRAFSVDKELGASHMISWNHNEFEVHYVCLSEEIKIGDYYLRLLLEADESDEEITAIKESYEFFNDLYHRFLLTTKIPMKCMCLQAMAIVYGKCYEDIGAFNDTKYIVQMLDRSTDKQERDRIILFLNRLLNNIRNVRLLLDAGGIKVLVDLLTLAHLHVSRATVPTQTNVIEASPDSMVAQEKEWYYGNGPRERLGPYSFSEMKDLWDDGSLNAKTRCWAQGLEGWKPLHTIPQLKWCLLATGTPVMNESDLATLILNMLIKICDYFPSRDVDGAIIRPLPKPKRLLSEAVNLPHIVQLLLTFDPILVEKVSVLLFNIIQDNPQLPRLYLSGVFFFIMMYTGANVLPLAWFLKYAHMRQAFRAEDNKGSDIIQCSILGHILPEAMVHFLENHSAEKFAETYLGEFDTPEAIWSNEMRRMMIEKLAAHIADFSPRLRSNNRSLYQYCPIPVVNYPQLEKELFVNIYYLKHLCDTTKFPDWPISEPVKLLKDILEEWKKEVEKKPPSMSVDEAYETLKLSTGTGGHEESDIRKAYFRLAQKYHPDKNPEGRDMFEQVNKAYEFLCSKSSRLTEGPNPDNIVLILRAQSILFERYREVLEPYKYAGYPMLIKTIQMETNDDSLFSKAAPLLVAASELAFYTVNCSALNAEELRREQGIETLQDALTRCAAVLSASSKADDMAVMVCQNVIKCYAVAAQFEGCRDRITEIPAIIKDVCRALFYKNLPILCSVVAECVSAFSVDKYLQDHLQQAGVIWHLLVYLFQYDFTLFESGVETSEGTNLQQVSNTLASLCFTALARLAGYQEGDKATPLNPAIRKSLSALLTPYLANQLGTENPNQVLKILNSNTENPYLLWDNSTRMELVEFVKEQQQSKIRTGDCDPLFGADFTFSAHAKELIVGDIFVRIFNDMPTFPLQNAIGFTNSLLDFLGSQAQYLHSLMALTSKEVDTSQSSQQAERLKNCEMALDALAKVILNNSGTEIQCNGHYKLLFSLLRLTGATQLQLLALEVIRNVTGNQDCVTNIGDSGVAGYLLLTLHSLPSGCLSVLETLFALVSHTKIVKEIVSKGGLIYLLDLFCNSINPTVREKTAELLAKMQSDKLVGPRIRILCCKFLPTAFMDAMRDSAEASVVMFESVQENPELIWNEESREKISNLIVKMKNRHYKEQKDNPDVTWKLPEDFSISSQITDEVVIGGVFLRLFIAQPSWVLRKPKEFLVELLEKFTELVGMASPKSDTLEMVTTGVVCFFTAQPVMADQMPQLGHLPVITKCLKSKNEAIPKSGLMVLHSISNSDNCVRSLAQIDCVGPILAAMKLRTDTTALACELLHKMFQKNHPELVEQALSCGLVPYLLSLLEDNLNHIENAAATKAQIVKSLKSMALSLEHGERVNTLLEKSSVWATYKEQRHDLFLSDSQVSGYLTGPGVAGYLTQGTTSTVSTAPPPVDTTHDNQVK</sequence>
<dbReference type="GO" id="GO:0006898">
    <property type="term" value="P:receptor-mediated endocytosis"/>
    <property type="evidence" value="ECO:0000318"/>
    <property type="project" value="GO_Central"/>
</dbReference>
<dbReference type="PROSITE" id="PS50076">
    <property type="entry name" value="DNAJ_2"/>
    <property type="match status" value="1"/>
</dbReference>
<dbReference type="InterPro" id="IPR011989">
    <property type="entry name" value="ARM-like"/>
</dbReference>
<dbReference type="Gene3D" id="1.10.287.110">
    <property type="entry name" value="DnaJ domain"/>
    <property type="match status" value="1"/>
</dbReference>
<dbReference type="GO" id="GO:0010008">
    <property type="term" value="C:endosome membrane"/>
    <property type="evidence" value="ECO:0000318"/>
    <property type="project" value="GO_Central"/>
</dbReference>
<dbReference type="Pfam" id="PF19432">
    <property type="entry name" value="RME-8_N"/>
    <property type="match status" value="1"/>
</dbReference>
<dbReference type="OrthoDB" id="69656at2759"/>
<feature type="transmembrane region" description="Helical" evidence="2">
    <location>
        <begin position="1110"/>
        <end position="1134"/>
    </location>
</feature>
<dbReference type="SMART" id="SM00271">
    <property type="entry name" value="DnaJ"/>
    <property type="match status" value="1"/>
</dbReference>
<feature type="region of interest" description="Disordered" evidence="1">
    <location>
        <begin position="2209"/>
        <end position="2230"/>
    </location>
</feature>
<dbReference type="InterPro" id="IPR001623">
    <property type="entry name" value="DnaJ_domain"/>
</dbReference>
<evidence type="ECO:0000313" key="4">
    <source>
        <dbReference type="EnsemblMetazoa" id="XP_030829562"/>
    </source>
</evidence>
<name>A0A7M7N0Z6_STRPU</name>
<dbReference type="InterPro" id="IPR025640">
    <property type="entry name" value="GYF_2"/>
</dbReference>
<dbReference type="SUPFAM" id="SSF48371">
    <property type="entry name" value="ARM repeat"/>
    <property type="match status" value="2"/>
</dbReference>
<feature type="domain" description="J" evidence="3">
    <location>
        <begin position="1292"/>
        <end position="1349"/>
    </location>
</feature>
<dbReference type="EnsemblMetazoa" id="XM_030973700">
    <property type="protein sequence ID" value="XP_030829560"/>
    <property type="gene ID" value="LOC576810"/>
</dbReference>
<dbReference type="RefSeq" id="XP_030829559.1">
    <property type="nucleotide sequence ID" value="XM_030973699.1"/>
</dbReference>
<reference evidence="5" key="1">
    <citation type="submission" date="2015-02" db="EMBL/GenBank/DDBJ databases">
        <title>Genome sequencing for Strongylocentrotus purpuratus.</title>
        <authorList>
            <person name="Murali S."/>
            <person name="Liu Y."/>
            <person name="Vee V."/>
            <person name="English A."/>
            <person name="Wang M."/>
            <person name="Skinner E."/>
            <person name="Han Y."/>
            <person name="Muzny D.M."/>
            <person name="Worley K.C."/>
            <person name="Gibbs R.A."/>
        </authorList>
    </citation>
    <scope>NUCLEOTIDE SEQUENCE</scope>
</reference>
<dbReference type="PANTHER" id="PTHR36983:SF2">
    <property type="entry name" value="DNAJ HOMOLOG SUBFAMILY C MEMBER 13"/>
    <property type="match status" value="1"/>
</dbReference>
<dbReference type="CTD" id="23317"/>
<keyword evidence="2" id="KW-0472">Membrane</keyword>
<reference evidence="4" key="2">
    <citation type="submission" date="2021-01" db="UniProtKB">
        <authorList>
            <consortium name="EnsemblMetazoa"/>
        </authorList>
    </citation>
    <scope>IDENTIFICATION</scope>
</reference>
<dbReference type="InterPro" id="IPR016024">
    <property type="entry name" value="ARM-type_fold"/>
</dbReference>
<dbReference type="Gene3D" id="1.25.10.10">
    <property type="entry name" value="Leucine-rich Repeat Variant"/>
    <property type="match status" value="2"/>
</dbReference>
<evidence type="ECO:0000313" key="5">
    <source>
        <dbReference type="Proteomes" id="UP000007110"/>
    </source>
</evidence>
<keyword evidence="2" id="KW-0812">Transmembrane</keyword>
<evidence type="ECO:0000256" key="1">
    <source>
        <dbReference type="SAM" id="MobiDB-lite"/>
    </source>
</evidence>
<proteinExistence type="predicted"/>
<dbReference type="OMA" id="PQTYSIC"/>
<dbReference type="PANTHER" id="PTHR36983">
    <property type="entry name" value="DNAJ HOMOLOG SUBFAMILY C MEMBER 13"/>
    <property type="match status" value="1"/>
</dbReference>
<dbReference type="InterPro" id="IPR045802">
    <property type="entry name" value="GRV2/DNAJC13_N"/>
</dbReference>
<dbReference type="GeneID" id="576810"/>
<evidence type="ECO:0000259" key="3">
    <source>
        <dbReference type="PROSITE" id="PS50076"/>
    </source>
</evidence>